<feature type="chain" id="PRO_5036828343" description="Hemophore-related protein" evidence="1">
    <location>
        <begin position="27"/>
        <end position="95"/>
    </location>
</feature>
<feature type="signal peptide" evidence="1">
    <location>
        <begin position="1"/>
        <end position="26"/>
    </location>
</feature>
<evidence type="ECO:0000313" key="2">
    <source>
        <dbReference type="EMBL" id="MBD8504957.1"/>
    </source>
</evidence>
<protein>
    <recommendedName>
        <fullName evidence="4">Hemophore-related protein</fullName>
    </recommendedName>
</protein>
<dbReference type="AlphaFoldDB" id="A0A927JAQ6"/>
<dbReference type="RefSeq" id="WP_192037451.1">
    <property type="nucleotide sequence ID" value="NZ_JACYWE010000001.1"/>
</dbReference>
<proteinExistence type="predicted"/>
<evidence type="ECO:0008006" key="4">
    <source>
        <dbReference type="Google" id="ProtNLM"/>
    </source>
</evidence>
<evidence type="ECO:0000313" key="3">
    <source>
        <dbReference type="Proteomes" id="UP000642993"/>
    </source>
</evidence>
<accession>A0A927JAQ6</accession>
<keyword evidence="3" id="KW-1185">Reference proteome</keyword>
<organism evidence="2 3">
    <name type="scientific">Lolliginicoccus lacisalsi</name>
    <dbReference type="NCBI Taxonomy" id="2742202"/>
    <lineage>
        <taxon>Bacteria</taxon>
        <taxon>Bacillati</taxon>
        <taxon>Actinomycetota</taxon>
        <taxon>Actinomycetes</taxon>
        <taxon>Mycobacteriales</taxon>
        <taxon>Hoyosellaceae</taxon>
        <taxon>Lolliginicoccus</taxon>
    </lineage>
</organism>
<sequence length="95" mass="10524">MNAIRSTVVATALAASTVFGSGAALAQPSAPMMQDTDSTCGTVMQFMHGNPEVMRFHHELLQQHPDLMRMHMQAMGMICSPDQMKQMRQMMMQHG</sequence>
<dbReference type="Proteomes" id="UP000642993">
    <property type="component" value="Unassembled WGS sequence"/>
</dbReference>
<reference evidence="2" key="1">
    <citation type="submission" date="2020-09" db="EMBL/GenBank/DDBJ databases">
        <title>Hoyosella lacisalsi sp. nov., a halotolerant actinobacterium isolated from soil of Lake Gudzhirganskoe.</title>
        <authorList>
            <person name="Yang Q."/>
            <person name="Guo P.Y."/>
            <person name="Liu S.W."/>
            <person name="Li F.N."/>
            <person name="Sun C.H."/>
        </authorList>
    </citation>
    <scope>NUCLEOTIDE SEQUENCE</scope>
    <source>
        <strain evidence="2">G463</strain>
    </source>
</reference>
<comment type="caution">
    <text evidence="2">The sequence shown here is derived from an EMBL/GenBank/DDBJ whole genome shotgun (WGS) entry which is preliminary data.</text>
</comment>
<keyword evidence="1" id="KW-0732">Signal</keyword>
<evidence type="ECO:0000256" key="1">
    <source>
        <dbReference type="SAM" id="SignalP"/>
    </source>
</evidence>
<dbReference type="EMBL" id="JACYWE010000001">
    <property type="protein sequence ID" value="MBD8504957.1"/>
    <property type="molecule type" value="Genomic_DNA"/>
</dbReference>
<name>A0A927JAQ6_9ACTN</name>
<gene>
    <name evidence="2" type="ORF">HT102_00450</name>
</gene>